<dbReference type="GO" id="GO:0061630">
    <property type="term" value="F:ubiquitin protein ligase activity"/>
    <property type="evidence" value="ECO:0007669"/>
    <property type="project" value="TreeGrafter"/>
</dbReference>
<dbReference type="Pfam" id="PF13639">
    <property type="entry name" value="zf-RING_2"/>
    <property type="match status" value="1"/>
</dbReference>
<dbReference type="SUPFAM" id="SSF57850">
    <property type="entry name" value="RING/U-box"/>
    <property type="match status" value="1"/>
</dbReference>
<sequence>MSSTMAQATENPWWSLSPEEKKRTVQVAWAATLMDDLDMRDDQDDDVAVAYGVPASKQAIIDLCVPTWGEAKENEGHDGCVVCLEGLGIDQELRMMPCKHTFHKLCIFKWLVVNRLCPICQFALPSDQEQGPQDQEEACRVMRQLKKESTTDRRRKPSFKKDKALCLPWCPSDDELQSQSGSNKLIICARFSGLDFRL</sequence>
<dbReference type="PANTHER" id="PTHR45931:SF23">
    <property type="entry name" value="OS12G0134500 PROTEIN"/>
    <property type="match status" value="1"/>
</dbReference>
<evidence type="ECO:0000256" key="3">
    <source>
        <dbReference type="ARBA" id="ARBA00022833"/>
    </source>
</evidence>
<reference evidence="6" key="1">
    <citation type="submission" date="2020-07" db="EMBL/GenBank/DDBJ databases">
        <title>Genome sequence and genetic diversity analysis of an under-domesticated orphan crop, white fonio (Digitaria exilis).</title>
        <authorList>
            <person name="Bennetzen J.L."/>
            <person name="Chen S."/>
            <person name="Ma X."/>
            <person name="Wang X."/>
            <person name="Yssel A.E.J."/>
            <person name="Chaluvadi S.R."/>
            <person name="Johnson M."/>
            <person name="Gangashetty P."/>
            <person name="Hamidou F."/>
            <person name="Sanogo M.D."/>
            <person name="Zwaenepoel A."/>
            <person name="Wallace J."/>
            <person name="Van De Peer Y."/>
            <person name="Van Deynze A."/>
        </authorList>
    </citation>
    <scope>NUCLEOTIDE SEQUENCE</scope>
    <source>
        <tissue evidence="6">Leaves</tissue>
    </source>
</reference>
<keyword evidence="1" id="KW-0479">Metal-binding</keyword>
<dbReference type="AlphaFoldDB" id="A0A835A6B5"/>
<dbReference type="GO" id="GO:0005634">
    <property type="term" value="C:nucleus"/>
    <property type="evidence" value="ECO:0007669"/>
    <property type="project" value="TreeGrafter"/>
</dbReference>
<dbReference type="SMART" id="SM00184">
    <property type="entry name" value="RING"/>
    <property type="match status" value="1"/>
</dbReference>
<dbReference type="GO" id="GO:0008270">
    <property type="term" value="F:zinc ion binding"/>
    <property type="evidence" value="ECO:0007669"/>
    <property type="project" value="UniProtKB-KW"/>
</dbReference>
<dbReference type="PANTHER" id="PTHR45931">
    <property type="entry name" value="SI:CH211-59O9.10"/>
    <property type="match status" value="1"/>
</dbReference>
<organism evidence="6 7">
    <name type="scientific">Digitaria exilis</name>
    <dbReference type="NCBI Taxonomy" id="1010633"/>
    <lineage>
        <taxon>Eukaryota</taxon>
        <taxon>Viridiplantae</taxon>
        <taxon>Streptophyta</taxon>
        <taxon>Embryophyta</taxon>
        <taxon>Tracheophyta</taxon>
        <taxon>Spermatophyta</taxon>
        <taxon>Magnoliopsida</taxon>
        <taxon>Liliopsida</taxon>
        <taxon>Poales</taxon>
        <taxon>Poaceae</taxon>
        <taxon>PACMAD clade</taxon>
        <taxon>Panicoideae</taxon>
        <taxon>Panicodae</taxon>
        <taxon>Paniceae</taxon>
        <taxon>Anthephorinae</taxon>
        <taxon>Digitaria</taxon>
    </lineage>
</organism>
<comment type="caution">
    <text evidence="6">The sequence shown here is derived from an EMBL/GenBank/DDBJ whole genome shotgun (WGS) entry which is preliminary data.</text>
</comment>
<dbReference type="OrthoDB" id="688192at2759"/>
<accession>A0A835A6B5</accession>
<dbReference type="EMBL" id="JACEFO010002676">
    <property type="protein sequence ID" value="KAF8651796.1"/>
    <property type="molecule type" value="Genomic_DNA"/>
</dbReference>
<dbReference type="InterPro" id="IPR013083">
    <property type="entry name" value="Znf_RING/FYVE/PHD"/>
</dbReference>
<name>A0A835A6B5_9POAL</name>
<evidence type="ECO:0000256" key="1">
    <source>
        <dbReference type="ARBA" id="ARBA00022723"/>
    </source>
</evidence>
<dbReference type="InterPro" id="IPR001841">
    <property type="entry name" value="Znf_RING"/>
</dbReference>
<evidence type="ECO:0000256" key="2">
    <source>
        <dbReference type="ARBA" id="ARBA00022771"/>
    </source>
</evidence>
<proteinExistence type="predicted"/>
<dbReference type="InterPro" id="IPR051834">
    <property type="entry name" value="RING_finger_E3_ligase"/>
</dbReference>
<keyword evidence="3" id="KW-0862">Zinc</keyword>
<dbReference type="Gene3D" id="3.30.40.10">
    <property type="entry name" value="Zinc/RING finger domain, C3HC4 (zinc finger)"/>
    <property type="match status" value="1"/>
</dbReference>
<dbReference type="GO" id="GO:0006511">
    <property type="term" value="P:ubiquitin-dependent protein catabolic process"/>
    <property type="evidence" value="ECO:0007669"/>
    <property type="project" value="TreeGrafter"/>
</dbReference>
<keyword evidence="2 4" id="KW-0863">Zinc-finger</keyword>
<dbReference type="Proteomes" id="UP000636709">
    <property type="component" value="Unassembled WGS sequence"/>
</dbReference>
<keyword evidence="7" id="KW-1185">Reference proteome</keyword>
<evidence type="ECO:0000256" key="4">
    <source>
        <dbReference type="PROSITE-ProRule" id="PRU00175"/>
    </source>
</evidence>
<dbReference type="PROSITE" id="PS50089">
    <property type="entry name" value="ZF_RING_2"/>
    <property type="match status" value="1"/>
</dbReference>
<evidence type="ECO:0000313" key="6">
    <source>
        <dbReference type="EMBL" id="KAF8651796.1"/>
    </source>
</evidence>
<feature type="domain" description="RING-type" evidence="5">
    <location>
        <begin position="80"/>
        <end position="121"/>
    </location>
</feature>
<protein>
    <recommendedName>
        <fullName evidence="5">RING-type domain-containing protein</fullName>
    </recommendedName>
</protein>
<evidence type="ECO:0000259" key="5">
    <source>
        <dbReference type="PROSITE" id="PS50089"/>
    </source>
</evidence>
<evidence type="ECO:0000313" key="7">
    <source>
        <dbReference type="Proteomes" id="UP000636709"/>
    </source>
</evidence>
<gene>
    <name evidence="6" type="ORF">HU200_063316</name>
</gene>